<dbReference type="PROSITE" id="PS00105">
    <property type="entry name" value="AA_TRANSFER_CLASS_1"/>
    <property type="match status" value="1"/>
</dbReference>
<accession>E1RBD0</accession>
<keyword evidence="3 6" id="KW-0032">Aminotransferase</keyword>
<dbReference type="HOGENOM" id="CLU_017584_4_3_12"/>
<evidence type="ECO:0000256" key="4">
    <source>
        <dbReference type="ARBA" id="ARBA00022679"/>
    </source>
</evidence>
<dbReference type="PANTHER" id="PTHR46383:SF1">
    <property type="entry name" value="ASPARTATE AMINOTRANSFERASE"/>
    <property type="match status" value="1"/>
</dbReference>
<dbReference type="GO" id="GO:0008483">
    <property type="term" value="F:transaminase activity"/>
    <property type="evidence" value="ECO:0007669"/>
    <property type="project" value="UniProtKB-KW"/>
</dbReference>
<evidence type="ECO:0000313" key="8">
    <source>
        <dbReference type="EMBL" id="ADK79660.1"/>
    </source>
</evidence>
<proteinExistence type="inferred from homology"/>
<evidence type="ECO:0000256" key="2">
    <source>
        <dbReference type="ARBA" id="ARBA00007441"/>
    </source>
</evidence>
<feature type="domain" description="Aminotransferase class I/classII large" evidence="7">
    <location>
        <begin position="38"/>
        <end position="390"/>
    </location>
</feature>
<dbReference type="CDD" id="cd00609">
    <property type="entry name" value="AAT_like"/>
    <property type="match status" value="1"/>
</dbReference>
<dbReference type="STRING" id="573413.Spirs_0514"/>
<evidence type="ECO:0000256" key="5">
    <source>
        <dbReference type="ARBA" id="ARBA00022898"/>
    </source>
</evidence>
<dbReference type="RefSeq" id="WP_013253124.1">
    <property type="nucleotide sequence ID" value="NC_014364.1"/>
</dbReference>
<dbReference type="InterPro" id="IPR015421">
    <property type="entry name" value="PyrdxlP-dep_Trfase_major"/>
</dbReference>
<sequence>METNKQLFAEPEHLHSVGFSPVRQVMEKMRTLERQGHQVIPFQIGEPDFDTPRCIVEATKQALDAKFTHYAPNRGSVEFRKAIGQLLFQKGLQYDPETEILVTVGGAEAIFDGVFAFLDKGDEVIVPTPSFMNYRNDIAMAGGRFVELPLRAEDSFQINITALKQAITPKTKMLIINNPSNPTGIIFTPDVLKQVAKIAVRYNLIVFSDEIYDEIVYDGTPCVSIATFPGMRERTIVMNGFSKSFAMTGWRVGYLAAPPSVITTMLKVHQYVSTCIPTFIQEGLASSMLSAECQADRRAMVAAFSRKRKLLLEGLSTIPQLRFSVPHGAFYVFVDVSSSGVDGSQFADRLLAERHVAVVPGIGFSPSASRFVRFSFATSEENIREGVERIRRFVGSLAK</sequence>
<dbReference type="Gene3D" id="3.40.640.10">
    <property type="entry name" value="Type I PLP-dependent aspartate aminotransferase-like (Major domain)"/>
    <property type="match status" value="1"/>
</dbReference>
<dbReference type="InterPro" id="IPR015422">
    <property type="entry name" value="PyrdxlP-dep_Trfase_small"/>
</dbReference>
<dbReference type="InterPro" id="IPR004839">
    <property type="entry name" value="Aminotransferase_I/II_large"/>
</dbReference>
<dbReference type="FunFam" id="3.40.640.10:FF:000033">
    <property type="entry name" value="Aspartate aminotransferase"/>
    <property type="match status" value="1"/>
</dbReference>
<comment type="similarity">
    <text evidence="2 6">Belongs to the class-I pyridoxal-phosphate-dependent aminotransferase family.</text>
</comment>
<reference evidence="8 9" key="1">
    <citation type="journal article" date="2010" name="Stand. Genomic Sci.">
        <title>Complete genome sequence of Spirochaeta smaragdinae type strain (SEBR 4228).</title>
        <authorList>
            <person name="Mavromatis K."/>
            <person name="Yasawong M."/>
            <person name="Chertkov O."/>
            <person name="Lapidus A."/>
            <person name="Lucas S."/>
            <person name="Nolan M."/>
            <person name="Del Rio T.G."/>
            <person name="Tice H."/>
            <person name="Cheng J.F."/>
            <person name="Pitluck S."/>
            <person name="Liolios K."/>
            <person name="Ivanova N."/>
            <person name="Tapia R."/>
            <person name="Han C."/>
            <person name="Bruce D."/>
            <person name="Goodwin L."/>
            <person name="Pati A."/>
            <person name="Chen A."/>
            <person name="Palaniappan K."/>
            <person name="Land M."/>
            <person name="Hauser L."/>
            <person name="Chang Y.J."/>
            <person name="Jeffries C.D."/>
            <person name="Detter J.C."/>
            <person name="Rohde M."/>
            <person name="Brambilla E."/>
            <person name="Spring S."/>
            <person name="Goker M."/>
            <person name="Sikorski J."/>
            <person name="Woyke T."/>
            <person name="Bristow J."/>
            <person name="Eisen J.A."/>
            <person name="Markowitz V."/>
            <person name="Hugenholtz P."/>
            <person name="Klenk H.P."/>
            <person name="Kyrpides N.C."/>
        </authorList>
    </citation>
    <scope>NUCLEOTIDE SEQUENCE [LARGE SCALE GENOMIC DNA]</scope>
    <source>
        <strain evidence="9">DSM 11293 / JCM 15392 / SEBR 4228</strain>
    </source>
</reference>
<gene>
    <name evidence="8" type="ordered locus">Spirs_0514</name>
</gene>
<comment type="cofactor">
    <cofactor evidence="1 6">
        <name>pyridoxal 5'-phosphate</name>
        <dbReference type="ChEBI" id="CHEBI:597326"/>
    </cofactor>
</comment>
<dbReference type="EC" id="2.6.1.-" evidence="6"/>
<dbReference type="AlphaFoldDB" id="E1RBD0"/>
<dbReference type="GO" id="GO:0030170">
    <property type="term" value="F:pyridoxal phosphate binding"/>
    <property type="evidence" value="ECO:0007669"/>
    <property type="project" value="InterPro"/>
</dbReference>
<evidence type="ECO:0000313" key="9">
    <source>
        <dbReference type="Proteomes" id="UP000002318"/>
    </source>
</evidence>
<organism evidence="8 9">
    <name type="scientific">Sediminispirochaeta smaragdinae (strain DSM 11293 / JCM 15392 / SEBR 4228)</name>
    <name type="common">Spirochaeta smaragdinae</name>
    <dbReference type="NCBI Taxonomy" id="573413"/>
    <lineage>
        <taxon>Bacteria</taxon>
        <taxon>Pseudomonadati</taxon>
        <taxon>Spirochaetota</taxon>
        <taxon>Spirochaetia</taxon>
        <taxon>Spirochaetales</taxon>
        <taxon>Spirochaetaceae</taxon>
        <taxon>Sediminispirochaeta</taxon>
    </lineage>
</organism>
<dbReference type="Gene3D" id="3.90.1150.10">
    <property type="entry name" value="Aspartate Aminotransferase, domain 1"/>
    <property type="match status" value="1"/>
</dbReference>
<dbReference type="KEGG" id="ssm:Spirs_0514"/>
<dbReference type="InterPro" id="IPR050596">
    <property type="entry name" value="AspAT/PAT-like"/>
</dbReference>
<evidence type="ECO:0000256" key="1">
    <source>
        <dbReference type="ARBA" id="ARBA00001933"/>
    </source>
</evidence>
<dbReference type="Pfam" id="PF00155">
    <property type="entry name" value="Aminotran_1_2"/>
    <property type="match status" value="1"/>
</dbReference>
<name>E1RBD0_SEDSS</name>
<evidence type="ECO:0000256" key="6">
    <source>
        <dbReference type="RuleBase" id="RU000481"/>
    </source>
</evidence>
<dbReference type="EMBL" id="CP002116">
    <property type="protein sequence ID" value="ADK79660.1"/>
    <property type="molecule type" value="Genomic_DNA"/>
</dbReference>
<keyword evidence="5" id="KW-0663">Pyridoxal phosphate</keyword>
<protein>
    <recommendedName>
        <fullName evidence="6">Aminotransferase</fullName>
        <ecNumber evidence="6">2.6.1.-</ecNumber>
    </recommendedName>
</protein>
<keyword evidence="4 6" id="KW-0808">Transferase</keyword>
<evidence type="ECO:0000259" key="7">
    <source>
        <dbReference type="Pfam" id="PF00155"/>
    </source>
</evidence>
<keyword evidence="9" id="KW-1185">Reference proteome</keyword>
<dbReference type="Proteomes" id="UP000002318">
    <property type="component" value="Chromosome"/>
</dbReference>
<dbReference type="PANTHER" id="PTHR46383">
    <property type="entry name" value="ASPARTATE AMINOTRANSFERASE"/>
    <property type="match status" value="1"/>
</dbReference>
<dbReference type="GO" id="GO:0006520">
    <property type="term" value="P:amino acid metabolic process"/>
    <property type="evidence" value="ECO:0007669"/>
    <property type="project" value="InterPro"/>
</dbReference>
<dbReference type="InterPro" id="IPR004838">
    <property type="entry name" value="NHTrfase_class1_PyrdxlP-BS"/>
</dbReference>
<dbReference type="SUPFAM" id="SSF53383">
    <property type="entry name" value="PLP-dependent transferases"/>
    <property type="match status" value="1"/>
</dbReference>
<dbReference type="eggNOG" id="COG0436">
    <property type="taxonomic scope" value="Bacteria"/>
</dbReference>
<evidence type="ECO:0000256" key="3">
    <source>
        <dbReference type="ARBA" id="ARBA00022576"/>
    </source>
</evidence>
<dbReference type="InterPro" id="IPR015424">
    <property type="entry name" value="PyrdxlP-dep_Trfase"/>
</dbReference>